<dbReference type="Gene3D" id="3.30.360.10">
    <property type="entry name" value="Dihydrodipicolinate Reductase, domain 2"/>
    <property type="match status" value="1"/>
</dbReference>
<feature type="domain" description="Gfo/Idh/MocA-like oxidoreductase N-terminal" evidence="1">
    <location>
        <begin position="49"/>
        <end position="185"/>
    </location>
</feature>
<dbReference type="InterPro" id="IPR036291">
    <property type="entry name" value="NAD(P)-bd_dom_sf"/>
</dbReference>
<dbReference type="PANTHER" id="PTHR43818:SF5">
    <property type="entry name" value="OXIDOREDUCTASE FAMILY PROTEIN"/>
    <property type="match status" value="1"/>
</dbReference>
<dbReference type="InterPro" id="IPR000683">
    <property type="entry name" value="Gfo/Idh/MocA-like_OxRdtase_N"/>
</dbReference>
<dbReference type="InterPro" id="IPR006311">
    <property type="entry name" value="TAT_signal"/>
</dbReference>
<evidence type="ECO:0000313" key="4">
    <source>
        <dbReference type="Proteomes" id="UP000317593"/>
    </source>
</evidence>
<dbReference type="PANTHER" id="PTHR43818">
    <property type="entry name" value="BCDNA.GH03377"/>
    <property type="match status" value="1"/>
</dbReference>
<name>A0A521CSB4_9BACT</name>
<dbReference type="Proteomes" id="UP000317593">
    <property type="component" value="Unassembled WGS sequence"/>
</dbReference>
<evidence type="ECO:0000259" key="2">
    <source>
        <dbReference type="Pfam" id="PF22725"/>
    </source>
</evidence>
<dbReference type="SUPFAM" id="SSF55347">
    <property type="entry name" value="Glyceraldehyde-3-phosphate dehydrogenase-like, C-terminal domain"/>
    <property type="match status" value="1"/>
</dbReference>
<reference evidence="3 4" key="1">
    <citation type="submission" date="2017-05" db="EMBL/GenBank/DDBJ databases">
        <authorList>
            <person name="Varghese N."/>
            <person name="Submissions S."/>
        </authorList>
    </citation>
    <scope>NUCLEOTIDE SEQUENCE [LARGE SCALE GENOMIC DNA]</scope>
    <source>
        <strain evidence="3 4">DSM 21194</strain>
    </source>
</reference>
<dbReference type="Pfam" id="PF01408">
    <property type="entry name" value="GFO_IDH_MocA"/>
    <property type="match status" value="1"/>
</dbReference>
<dbReference type="AlphaFoldDB" id="A0A521CSB4"/>
<dbReference type="OrthoDB" id="127583at2"/>
<gene>
    <name evidence="3" type="ORF">SAMN06265218_10756</name>
</gene>
<dbReference type="RefSeq" id="WP_142714317.1">
    <property type="nucleotide sequence ID" value="NZ_FXTH01000007.1"/>
</dbReference>
<dbReference type="PROSITE" id="PS51318">
    <property type="entry name" value="TAT"/>
    <property type="match status" value="1"/>
</dbReference>
<protein>
    <submittedName>
        <fullName evidence="3">Predicted dehydrogenase</fullName>
    </submittedName>
</protein>
<dbReference type="GO" id="GO:0000166">
    <property type="term" value="F:nucleotide binding"/>
    <property type="evidence" value="ECO:0007669"/>
    <property type="project" value="InterPro"/>
</dbReference>
<dbReference type="Pfam" id="PF22725">
    <property type="entry name" value="GFO_IDH_MocA_C3"/>
    <property type="match status" value="1"/>
</dbReference>
<proteinExistence type="predicted"/>
<dbReference type="EMBL" id="FXTH01000007">
    <property type="protein sequence ID" value="SMO62275.1"/>
    <property type="molecule type" value="Genomic_DNA"/>
</dbReference>
<keyword evidence="4" id="KW-1185">Reference proteome</keyword>
<evidence type="ECO:0000313" key="3">
    <source>
        <dbReference type="EMBL" id="SMO62275.1"/>
    </source>
</evidence>
<dbReference type="Gene3D" id="3.40.50.720">
    <property type="entry name" value="NAD(P)-binding Rossmann-like Domain"/>
    <property type="match status" value="1"/>
</dbReference>
<feature type="domain" description="GFO/IDH/MocA-like oxidoreductase" evidence="2">
    <location>
        <begin position="194"/>
        <end position="310"/>
    </location>
</feature>
<evidence type="ECO:0000259" key="1">
    <source>
        <dbReference type="Pfam" id="PF01408"/>
    </source>
</evidence>
<accession>A0A521CSB4</accession>
<sequence>MSSNNDNHVDNKNISRKDFVKASSLAAGGLMLGSLPFSARAKSAGAATLKIALVGCGGRGTGAARQALSTGDGVQLVAMADAFRDRLDDSYETLTKVFADEKEKLNVPEEHKFTGFEGYKDAISLADVVILATPPGFRPYHFEEAIDAGKHVFMEKPLATDAPGVRKVLEVGKKADEKGLNVVVGLQRHYQNSYREAVKRIDDGAVGNIVSGQVYWNSAGVWVRPRKPHQNEMEYQMRNWYYFVWLCGDHIMEQHIHNIDVANWLIGEYPISAQGMGGREVRTGRDHGQIFDHHFVEFTYPSGAVIASQCRHQPDTMNRVAESFQTTRGSIHTSGDTAVLKSWDGETLYDHDGEGDPNPYQQEHDELFAAIRNGDHINNTEYGAKSTMTALMGRMATYSGKVINWEEALNSQKSVMPEEYGWEATPPVVPNEDGKYPVPVPGQTEVL</sequence>
<dbReference type="InterPro" id="IPR050463">
    <property type="entry name" value="Gfo/Idh/MocA_oxidrdct_glycsds"/>
</dbReference>
<organism evidence="3 4">
    <name type="scientific">Fodinibius sediminis</name>
    <dbReference type="NCBI Taxonomy" id="1214077"/>
    <lineage>
        <taxon>Bacteria</taxon>
        <taxon>Pseudomonadati</taxon>
        <taxon>Balneolota</taxon>
        <taxon>Balneolia</taxon>
        <taxon>Balneolales</taxon>
        <taxon>Balneolaceae</taxon>
        <taxon>Fodinibius</taxon>
    </lineage>
</organism>
<dbReference type="SUPFAM" id="SSF51735">
    <property type="entry name" value="NAD(P)-binding Rossmann-fold domains"/>
    <property type="match status" value="1"/>
</dbReference>
<dbReference type="InterPro" id="IPR055170">
    <property type="entry name" value="GFO_IDH_MocA-like_dom"/>
</dbReference>